<accession>A0A6B3NQ06</accession>
<dbReference type="AlphaFoldDB" id="A0A6B3NQ06"/>
<gene>
    <name evidence="1" type="ORF">F6J89_29235</name>
</gene>
<dbReference type="EMBL" id="JAAHFQ010000868">
    <property type="protein sequence ID" value="NER31591.1"/>
    <property type="molecule type" value="Genomic_DNA"/>
</dbReference>
<reference evidence="1" key="1">
    <citation type="submission" date="2019-11" db="EMBL/GenBank/DDBJ databases">
        <title>Genomic insights into an expanded diversity of filamentous marine cyanobacteria reveals the extraordinary biosynthetic potential of Moorea and Okeania.</title>
        <authorList>
            <person name="Ferreira Leao T."/>
            <person name="Wang M."/>
            <person name="Moss N."/>
            <person name="Da Silva R."/>
            <person name="Sanders J."/>
            <person name="Nurk S."/>
            <person name="Gurevich A."/>
            <person name="Humphrey G."/>
            <person name="Reher R."/>
            <person name="Zhu Q."/>
            <person name="Belda-Ferre P."/>
            <person name="Glukhov E."/>
            <person name="Rex R."/>
            <person name="Dorrestein P.C."/>
            <person name="Knight R."/>
            <person name="Pevzner P."/>
            <person name="Gerwick W.H."/>
            <person name="Gerwick L."/>
        </authorList>
    </citation>
    <scope>NUCLEOTIDE SEQUENCE</scope>
    <source>
        <strain evidence="1">SIO1C4</strain>
    </source>
</reference>
<comment type="caution">
    <text evidence="1">The sequence shown here is derived from an EMBL/GenBank/DDBJ whole genome shotgun (WGS) entry which is preliminary data.</text>
</comment>
<protein>
    <submittedName>
        <fullName evidence="1">Uncharacterized protein</fullName>
    </submittedName>
</protein>
<name>A0A6B3NQ06_9CYAN</name>
<organism evidence="1">
    <name type="scientific">Symploca sp. SIO1C4</name>
    <dbReference type="NCBI Taxonomy" id="2607765"/>
    <lineage>
        <taxon>Bacteria</taxon>
        <taxon>Bacillati</taxon>
        <taxon>Cyanobacteriota</taxon>
        <taxon>Cyanophyceae</taxon>
        <taxon>Coleofasciculales</taxon>
        <taxon>Coleofasciculaceae</taxon>
        <taxon>Symploca</taxon>
    </lineage>
</organism>
<proteinExistence type="predicted"/>
<evidence type="ECO:0000313" key="1">
    <source>
        <dbReference type="EMBL" id="NER31591.1"/>
    </source>
</evidence>
<sequence length="157" mass="18318">MTQHKLPSRLYLLVPWDLPIQQQLNEANKIKLRHILKHLLHALELSSYKEALDIINQELANLDMSHVLPASVASTQTMLKLWEIEDFNNYFKLMHVQTKEPADCVIWSLLTAYQTFLTLDESGSEFDSTQVEYLKEGFRSYAYMLARVFSLSLEEIK</sequence>